<feature type="transmembrane region" description="Helical" evidence="1">
    <location>
        <begin position="46"/>
        <end position="68"/>
    </location>
</feature>
<keyword evidence="3" id="KW-1185">Reference proteome</keyword>
<dbReference type="Proteomes" id="UP000323506">
    <property type="component" value="Chromosome D02"/>
</dbReference>
<dbReference type="EMBL" id="CM017702">
    <property type="protein sequence ID" value="TYG78924.1"/>
    <property type="molecule type" value="Genomic_DNA"/>
</dbReference>
<feature type="transmembrane region" description="Helical" evidence="1">
    <location>
        <begin position="80"/>
        <end position="101"/>
    </location>
</feature>
<name>A0A5D2DBZ5_GOSDA</name>
<evidence type="ECO:0000313" key="2">
    <source>
        <dbReference type="EMBL" id="TYG78924.1"/>
    </source>
</evidence>
<proteinExistence type="predicted"/>
<reference evidence="2 3" key="1">
    <citation type="submission" date="2019-06" db="EMBL/GenBank/DDBJ databases">
        <title>WGS assembly of Gossypium darwinii.</title>
        <authorList>
            <person name="Chen Z.J."/>
            <person name="Sreedasyam A."/>
            <person name="Ando A."/>
            <person name="Song Q."/>
            <person name="De L."/>
            <person name="Hulse-Kemp A."/>
            <person name="Ding M."/>
            <person name="Ye W."/>
            <person name="Kirkbride R."/>
            <person name="Jenkins J."/>
            <person name="Plott C."/>
            <person name="Lovell J."/>
            <person name="Lin Y.-M."/>
            <person name="Vaughn R."/>
            <person name="Liu B."/>
            <person name="Li W."/>
            <person name="Simpson S."/>
            <person name="Scheffler B."/>
            <person name="Saski C."/>
            <person name="Grover C."/>
            <person name="Hu G."/>
            <person name="Conover J."/>
            <person name="Carlson J."/>
            <person name="Shu S."/>
            <person name="Boston L."/>
            <person name="Williams M."/>
            <person name="Peterson D."/>
            <person name="Mcgee K."/>
            <person name="Jones D."/>
            <person name="Wendel J."/>
            <person name="Stelly D."/>
            <person name="Grimwood J."/>
            <person name="Schmutz J."/>
        </authorList>
    </citation>
    <scope>NUCLEOTIDE SEQUENCE [LARGE SCALE GENOMIC DNA]</scope>
    <source>
        <strain evidence="2">1808015.09</strain>
    </source>
</reference>
<evidence type="ECO:0000313" key="3">
    <source>
        <dbReference type="Proteomes" id="UP000323506"/>
    </source>
</evidence>
<keyword evidence="1" id="KW-1133">Transmembrane helix</keyword>
<sequence length="102" mass="11754">MNPTKILQSPHNLKSAVGSRLRLLESFLCAKKKKKEKRCSFPLPQAWQLGFLILRLWFELSFGLVFYFSRLLRVALGLMFHHPCGWIILVSGGLMSMYLVLS</sequence>
<organism evidence="2 3">
    <name type="scientific">Gossypium darwinii</name>
    <name type="common">Darwin's cotton</name>
    <name type="synonym">Gossypium barbadense var. darwinii</name>
    <dbReference type="NCBI Taxonomy" id="34276"/>
    <lineage>
        <taxon>Eukaryota</taxon>
        <taxon>Viridiplantae</taxon>
        <taxon>Streptophyta</taxon>
        <taxon>Embryophyta</taxon>
        <taxon>Tracheophyta</taxon>
        <taxon>Spermatophyta</taxon>
        <taxon>Magnoliopsida</taxon>
        <taxon>eudicotyledons</taxon>
        <taxon>Gunneridae</taxon>
        <taxon>Pentapetalae</taxon>
        <taxon>rosids</taxon>
        <taxon>malvids</taxon>
        <taxon>Malvales</taxon>
        <taxon>Malvaceae</taxon>
        <taxon>Malvoideae</taxon>
        <taxon>Gossypium</taxon>
    </lineage>
</organism>
<evidence type="ECO:0000256" key="1">
    <source>
        <dbReference type="SAM" id="Phobius"/>
    </source>
</evidence>
<keyword evidence="1" id="KW-0812">Transmembrane</keyword>
<dbReference type="AlphaFoldDB" id="A0A5D2DBZ5"/>
<keyword evidence="1" id="KW-0472">Membrane</keyword>
<protein>
    <submittedName>
        <fullName evidence="2">Uncharacterized protein</fullName>
    </submittedName>
</protein>
<accession>A0A5D2DBZ5</accession>
<gene>
    <name evidence="2" type="ORF">ES288_D02G100500v1</name>
</gene>